<protein>
    <submittedName>
        <fullName evidence="1">Neurotrimin-like isoform X2</fullName>
    </submittedName>
</protein>
<dbReference type="AlphaFoldDB" id="A0ABD1ZXP0"/>
<accession>A0ABD1ZXP0</accession>
<dbReference type="EMBL" id="JAUDFV010000161">
    <property type="protein sequence ID" value="KAL2713141.1"/>
    <property type="molecule type" value="Genomic_DNA"/>
</dbReference>
<evidence type="ECO:0000313" key="2">
    <source>
        <dbReference type="Proteomes" id="UP001607302"/>
    </source>
</evidence>
<organism evidence="1 2">
    <name type="scientific">Vespula squamosa</name>
    <name type="common">Southern yellow jacket</name>
    <name type="synonym">Wasp</name>
    <dbReference type="NCBI Taxonomy" id="30214"/>
    <lineage>
        <taxon>Eukaryota</taxon>
        <taxon>Metazoa</taxon>
        <taxon>Ecdysozoa</taxon>
        <taxon>Arthropoda</taxon>
        <taxon>Hexapoda</taxon>
        <taxon>Insecta</taxon>
        <taxon>Pterygota</taxon>
        <taxon>Neoptera</taxon>
        <taxon>Endopterygota</taxon>
        <taxon>Hymenoptera</taxon>
        <taxon>Apocrita</taxon>
        <taxon>Aculeata</taxon>
        <taxon>Vespoidea</taxon>
        <taxon>Vespidae</taxon>
        <taxon>Vespinae</taxon>
        <taxon>Vespula</taxon>
    </lineage>
</organism>
<gene>
    <name evidence="1" type="ORF">V1478_017334</name>
</gene>
<sequence length="208" mass="23884">MDTETINAKNYQRKIKNIVAIAREATMKSSFCTAKIRSKNSRNRSSSFANYKFSDRSLINNYRELESVHHRRGSRPTSMSTNLIFNQLRIIHPQFRPKSRTSVLEPSQNFLSDSIKIIISIKSSFTSKSSHKFFTYRLNLRVRCGNCGIIESALNQYAREDKTNVQRNVSRYDIAIVETTRTALNKSAYEVETSTSLPRVTGKNICLN</sequence>
<reference evidence="1 2" key="1">
    <citation type="journal article" date="2024" name="Ann. Entomol. Soc. Am.">
        <title>Genomic analyses of the southern and eastern yellowjacket wasps (Hymenoptera: Vespidae) reveal evolutionary signatures of social life.</title>
        <authorList>
            <person name="Catto M.A."/>
            <person name="Caine P.B."/>
            <person name="Orr S.E."/>
            <person name="Hunt B.G."/>
            <person name="Goodisman M.A.D."/>
        </authorList>
    </citation>
    <scope>NUCLEOTIDE SEQUENCE [LARGE SCALE GENOMIC DNA]</scope>
    <source>
        <strain evidence="1">233</strain>
        <tissue evidence="1">Head and thorax</tissue>
    </source>
</reference>
<comment type="caution">
    <text evidence="1">The sequence shown here is derived from an EMBL/GenBank/DDBJ whole genome shotgun (WGS) entry which is preliminary data.</text>
</comment>
<name>A0ABD1ZXP0_VESSQ</name>
<keyword evidence="2" id="KW-1185">Reference proteome</keyword>
<evidence type="ECO:0000313" key="1">
    <source>
        <dbReference type="EMBL" id="KAL2713141.1"/>
    </source>
</evidence>
<dbReference type="Proteomes" id="UP001607302">
    <property type="component" value="Unassembled WGS sequence"/>
</dbReference>
<proteinExistence type="predicted"/>